<dbReference type="AlphaFoldDB" id="A0A1G5QKF8"/>
<keyword evidence="2" id="KW-1185">Reference proteome</keyword>
<dbReference type="EMBL" id="FMWG01000004">
    <property type="protein sequence ID" value="SCZ62303.1"/>
    <property type="molecule type" value="Genomic_DNA"/>
</dbReference>
<reference evidence="1 2" key="1">
    <citation type="submission" date="2016-10" db="EMBL/GenBank/DDBJ databases">
        <authorList>
            <person name="de Groot N.N."/>
        </authorList>
    </citation>
    <scope>NUCLEOTIDE SEQUENCE [LARGE SCALE GENOMIC DNA]</scope>
    <source>
        <strain evidence="1 2">U95</strain>
    </source>
</reference>
<dbReference type="STRING" id="1156985.SAMN04488118_104362"/>
<organism evidence="1 2">
    <name type="scientific">Epibacterium ulvae</name>
    <dbReference type="NCBI Taxonomy" id="1156985"/>
    <lineage>
        <taxon>Bacteria</taxon>
        <taxon>Pseudomonadati</taxon>
        <taxon>Pseudomonadota</taxon>
        <taxon>Alphaproteobacteria</taxon>
        <taxon>Rhodobacterales</taxon>
        <taxon>Roseobacteraceae</taxon>
        <taxon>Epibacterium</taxon>
    </lineage>
</organism>
<sequence length="52" mass="5607">MKTAANLYKLGEFSPSLPSNDDYWIAPDARVIGQVKLGEGVSSVGLCPARRQ</sequence>
<evidence type="ECO:0000313" key="2">
    <source>
        <dbReference type="Proteomes" id="UP000198767"/>
    </source>
</evidence>
<proteinExistence type="predicted"/>
<dbReference type="Proteomes" id="UP000198767">
    <property type="component" value="Unassembled WGS sequence"/>
</dbReference>
<gene>
    <name evidence="1" type="ORF">SAMN04488118_104362</name>
</gene>
<name>A0A1G5QKF8_9RHOB</name>
<protein>
    <submittedName>
        <fullName evidence="1">Uncharacterized protein</fullName>
    </submittedName>
</protein>
<accession>A0A1G5QKF8</accession>
<evidence type="ECO:0000313" key="1">
    <source>
        <dbReference type="EMBL" id="SCZ62303.1"/>
    </source>
</evidence>
<dbReference type="RefSeq" id="WP_408607942.1">
    <property type="nucleotide sequence ID" value="NZ_FMWG01000004.1"/>
</dbReference>